<feature type="domain" description="Oxidoreductase-like" evidence="1">
    <location>
        <begin position="14"/>
        <end position="53"/>
    </location>
</feature>
<comment type="caution">
    <text evidence="2">The sequence shown here is derived from an EMBL/GenBank/DDBJ whole genome shotgun (WGS) entry which is preliminary data.</text>
</comment>
<evidence type="ECO:0000259" key="1">
    <source>
        <dbReference type="Pfam" id="PF09791"/>
    </source>
</evidence>
<dbReference type="PANTHER" id="PTHR21193">
    <property type="entry name" value="OXIDOREDUCTASE-LIKE DOMAIN-CONTAINING PROTEIN 1"/>
    <property type="match status" value="1"/>
</dbReference>
<dbReference type="Pfam" id="PF09791">
    <property type="entry name" value="Oxidored-like"/>
    <property type="match status" value="1"/>
</dbReference>
<dbReference type="InterPro" id="IPR019180">
    <property type="entry name" value="Oxidoreductase-like_N"/>
</dbReference>
<dbReference type="Proteomes" id="UP001595724">
    <property type="component" value="Unassembled WGS sequence"/>
</dbReference>
<evidence type="ECO:0000313" key="3">
    <source>
        <dbReference type="Proteomes" id="UP001595724"/>
    </source>
</evidence>
<evidence type="ECO:0000313" key="2">
    <source>
        <dbReference type="EMBL" id="MFC3659355.1"/>
    </source>
</evidence>
<proteinExistence type="predicted"/>
<gene>
    <name evidence="2" type="ORF">ACFOM9_04570</name>
</gene>
<dbReference type="PANTHER" id="PTHR21193:SF3">
    <property type="entry name" value="OXIDOREDUCTASE-LIKE DOMAIN-CONTAINING PROTEIN 1"/>
    <property type="match status" value="1"/>
</dbReference>
<accession>A0ABV7UQX6</accession>
<protein>
    <submittedName>
        <fullName evidence="2">Oxidoreductase-like domain-containing protein</fullName>
    </submittedName>
</protein>
<dbReference type="RefSeq" id="WP_386706593.1">
    <property type="nucleotide sequence ID" value="NZ_JBHRYF010000001.1"/>
</dbReference>
<keyword evidence="3" id="KW-1185">Reference proteome</keyword>
<reference evidence="3" key="1">
    <citation type="journal article" date="2019" name="Int. J. Syst. Evol. Microbiol.">
        <title>The Global Catalogue of Microorganisms (GCM) 10K type strain sequencing project: providing services to taxonomists for standard genome sequencing and annotation.</title>
        <authorList>
            <consortium name="The Broad Institute Genomics Platform"/>
            <consortium name="The Broad Institute Genome Sequencing Center for Infectious Disease"/>
            <person name="Wu L."/>
            <person name="Ma J."/>
        </authorList>
    </citation>
    <scope>NUCLEOTIDE SEQUENCE [LARGE SCALE GENOMIC DNA]</scope>
    <source>
        <strain evidence="3">KCTC 42211</strain>
    </source>
</reference>
<sequence length="62" mass="6965">MPPLSPPINADPRPIAPEKPFPCDCCESGCDRCVFEIYAEEMAGYEQRLAAWRERNPGVDPK</sequence>
<organism evidence="2 3">
    <name type="scientific">Luteimonas notoginsengisoli</name>
    <dbReference type="NCBI Taxonomy" id="1578200"/>
    <lineage>
        <taxon>Bacteria</taxon>
        <taxon>Pseudomonadati</taxon>
        <taxon>Pseudomonadota</taxon>
        <taxon>Gammaproteobacteria</taxon>
        <taxon>Lysobacterales</taxon>
        <taxon>Lysobacteraceae</taxon>
        <taxon>Luteimonas</taxon>
    </lineage>
</organism>
<name>A0ABV7UQX6_9GAMM</name>
<dbReference type="InterPro" id="IPR039251">
    <property type="entry name" value="OXLD1"/>
</dbReference>
<dbReference type="EMBL" id="JBHRYF010000001">
    <property type="protein sequence ID" value="MFC3659355.1"/>
    <property type="molecule type" value="Genomic_DNA"/>
</dbReference>